<feature type="transmembrane region" description="Helical" evidence="1">
    <location>
        <begin position="45"/>
        <end position="65"/>
    </location>
</feature>
<feature type="transmembrane region" description="Helical" evidence="1">
    <location>
        <begin position="14"/>
        <end position="33"/>
    </location>
</feature>
<evidence type="ECO:0008006" key="4">
    <source>
        <dbReference type="Google" id="ProtNLM"/>
    </source>
</evidence>
<name>A0A0G0D3Z0_9BACT</name>
<dbReference type="Proteomes" id="UP000034798">
    <property type="component" value="Unassembled WGS sequence"/>
</dbReference>
<sequence length="186" mass="20672">MINTNNKNFFIQDIAIIAISIIVAVIFAKTDILANILTSTKELELFGSFIAGIFFTSVFTTAPAIVTLGEITQAYSILPVAFLGALGAVIGDLIIFRFFRDRFSEHLMELVKHQDVGKRIKVLFHHKSFRWLTFFVGGLIIASPFPDELGISLIGFSKIKTLTFISLSFTFNFMGIIFIGLIARAL</sequence>
<keyword evidence="1" id="KW-0472">Membrane</keyword>
<feature type="transmembrane region" description="Helical" evidence="1">
    <location>
        <begin position="128"/>
        <end position="145"/>
    </location>
</feature>
<organism evidence="2 3">
    <name type="scientific">Candidatus Nomurabacteria bacterium GW2011_GWC2_35_8</name>
    <dbReference type="NCBI Taxonomy" id="1618752"/>
    <lineage>
        <taxon>Bacteria</taxon>
        <taxon>Candidatus Nomuraibacteriota</taxon>
    </lineage>
</organism>
<accession>A0A0G0D3Z0</accession>
<protein>
    <recommendedName>
        <fullName evidence="4">TVP38/TMEM64 family membrane protein</fullName>
    </recommendedName>
</protein>
<evidence type="ECO:0000313" key="2">
    <source>
        <dbReference type="EMBL" id="KKP88924.1"/>
    </source>
</evidence>
<evidence type="ECO:0000313" key="3">
    <source>
        <dbReference type="Proteomes" id="UP000034798"/>
    </source>
</evidence>
<gene>
    <name evidence="2" type="ORF">UR91_C0010G0003</name>
</gene>
<feature type="transmembrane region" description="Helical" evidence="1">
    <location>
        <begin position="77"/>
        <end position="99"/>
    </location>
</feature>
<feature type="transmembrane region" description="Helical" evidence="1">
    <location>
        <begin position="165"/>
        <end position="183"/>
    </location>
</feature>
<keyword evidence="1" id="KW-0812">Transmembrane</keyword>
<dbReference type="AlphaFoldDB" id="A0A0G0D3Z0"/>
<keyword evidence="1" id="KW-1133">Transmembrane helix</keyword>
<comment type="caution">
    <text evidence="2">The sequence shown here is derived from an EMBL/GenBank/DDBJ whole genome shotgun (WGS) entry which is preliminary data.</text>
</comment>
<evidence type="ECO:0000256" key="1">
    <source>
        <dbReference type="SAM" id="Phobius"/>
    </source>
</evidence>
<proteinExistence type="predicted"/>
<reference evidence="2 3" key="1">
    <citation type="journal article" date="2015" name="Nature">
        <title>rRNA introns, odd ribosomes, and small enigmatic genomes across a large radiation of phyla.</title>
        <authorList>
            <person name="Brown C.T."/>
            <person name="Hug L.A."/>
            <person name="Thomas B.C."/>
            <person name="Sharon I."/>
            <person name="Castelle C.J."/>
            <person name="Singh A."/>
            <person name="Wilkins M.J."/>
            <person name="Williams K.H."/>
            <person name="Banfield J.F."/>
        </authorList>
    </citation>
    <scope>NUCLEOTIDE SEQUENCE [LARGE SCALE GENOMIC DNA]</scope>
</reference>
<dbReference type="EMBL" id="LBQZ01000010">
    <property type="protein sequence ID" value="KKP88924.1"/>
    <property type="molecule type" value="Genomic_DNA"/>
</dbReference>